<evidence type="ECO:0000256" key="1">
    <source>
        <dbReference type="ARBA" id="ARBA00001971"/>
    </source>
</evidence>
<protein>
    <recommendedName>
        <fullName evidence="12">Cytochrome P450</fullName>
    </recommendedName>
</protein>
<dbReference type="FunFam" id="1.10.630.10:FF:000036">
    <property type="entry name" value="CYtochrome P450 family"/>
    <property type="match status" value="1"/>
</dbReference>
<dbReference type="GO" id="GO:0020037">
    <property type="term" value="F:heme binding"/>
    <property type="evidence" value="ECO:0007669"/>
    <property type="project" value="InterPro"/>
</dbReference>
<keyword evidence="9" id="KW-1133">Transmembrane helix</keyword>
<keyword evidence="3 7" id="KW-0479">Metal-binding</keyword>
<dbReference type="InterPro" id="IPR017972">
    <property type="entry name" value="Cyt_P450_CS"/>
</dbReference>
<feature type="binding site" description="axial binding residue" evidence="7">
    <location>
        <position position="430"/>
    </location>
    <ligand>
        <name>heme</name>
        <dbReference type="ChEBI" id="CHEBI:30413"/>
    </ligand>
    <ligandPart>
        <name>Fe</name>
        <dbReference type="ChEBI" id="CHEBI:18248"/>
    </ligandPart>
</feature>
<reference evidence="10" key="2">
    <citation type="submission" date="2015-02" db="UniProtKB">
        <authorList>
            <consortium name="EnsemblMetazoa"/>
        </authorList>
    </citation>
    <scope>IDENTIFICATION</scope>
</reference>
<evidence type="ECO:0008006" key="12">
    <source>
        <dbReference type="Google" id="ProtNLM"/>
    </source>
</evidence>
<keyword evidence="6 8" id="KW-0503">Monooxygenase</keyword>
<keyword evidence="7 8" id="KW-0349">Heme</keyword>
<dbReference type="GO" id="GO:0006082">
    <property type="term" value="P:organic acid metabolic process"/>
    <property type="evidence" value="ECO:0007669"/>
    <property type="project" value="TreeGrafter"/>
</dbReference>
<dbReference type="SUPFAM" id="SSF48264">
    <property type="entry name" value="Cytochrome P450"/>
    <property type="match status" value="1"/>
</dbReference>
<dbReference type="InterPro" id="IPR036396">
    <property type="entry name" value="Cyt_P450_sf"/>
</dbReference>
<comment type="similarity">
    <text evidence="2 8">Belongs to the cytochrome P450 family.</text>
</comment>
<dbReference type="PRINTS" id="PR00385">
    <property type="entry name" value="P450"/>
</dbReference>
<dbReference type="GO" id="GO:0005737">
    <property type="term" value="C:cytoplasm"/>
    <property type="evidence" value="ECO:0007669"/>
    <property type="project" value="TreeGrafter"/>
</dbReference>
<evidence type="ECO:0000256" key="3">
    <source>
        <dbReference type="ARBA" id="ARBA00022723"/>
    </source>
</evidence>
<proteinExistence type="inferred from homology"/>
<dbReference type="HOGENOM" id="CLU_001570_22_0_1"/>
<evidence type="ECO:0000256" key="4">
    <source>
        <dbReference type="ARBA" id="ARBA00023002"/>
    </source>
</evidence>
<dbReference type="EMBL" id="JH432016">
    <property type="status" value="NOT_ANNOTATED_CDS"/>
    <property type="molecule type" value="Genomic_DNA"/>
</dbReference>
<dbReference type="PRINTS" id="PR00463">
    <property type="entry name" value="EP450I"/>
</dbReference>
<dbReference type="InterPro" id="IPR002401">
    <property type="entry name" value="Cyt_P450_E_grp-I"/>
</dbReference>
<keyword evidence="11" id="KW-1185">Reference proteome</keyword>
<accession>T1JBP5</accession>
<evidence type="ECO:0000313" key="10">
    <source>
        <dbReference type="EnsemblMetazoa" id="SMAR011198-PA"/>
    </source>
</evidence>
<comment type="cofactor">
    <cofactor evidence="1 7">
        <name>heme</name>
        <dbReference type="ChEBI" id="CHEBI:30413"/>
    </cofactor>
</comment>
<dbReference type="PhylomeDB" id="T1JBP5"/>
<name>T1JBP5_STRMM</name>
<sequence>MMEIDPILNTAVILLLAVILWFVFTQLKSAKNLPPGPRGVPFFGYLPLLGRKPHLTFSKLRIKYGDMFKIYLGEELVIVLSSFKLIKEALLKQTFQERPSDFIALTAFGPEEGLFSGFGPSRVELRRFVLTMLRNFGMGKTSLEPRMQDEINCAIEEIAKLEGKPADFRNLLTMSASNLIVSILFGKRMSYTNPVFQELLNSSKNYVNSIGINQWSNLLPHFLLNWLGIKTPLYLGKLLYKKMLEELKKHDESSNSENFIDSWRAEAEKSKTNSAIYNEEKLAQVLCELFIGGSDTTSVTLEWALLYLIKHPEVQTKVQKEIDDVIGKEKAPTMSDQKLMPYTQATIMEIVRLTSIVPLNDPHSPIEDTEFNGYFLPKNSSIYTNLWALHRDPEIFSQPEKFMPERFINEDNTVKRVDELIPFSAGRRQCPGEALARMQLFLYLTTFLQHFTFTKHNDVVLDYEYALVLEPVHQQIRAVLR</sequence>
<dbReference type="InterPro" id="IPR050182">
    <property type="entry name" value="Cytochrome_P450_fam2"/>
</dbReference>
<dbReference type="eggNOG" id="KOG0156">
    <property type="taxonomic scope" value="Eukaryota"/>
</dbReference>
<dbReference type="InterPro" id="IPR001128">
    <property type="entry name" value="Cyt_P450"/>
</dbReference>
<keyword evidence="9" id="KW-0812">Transmembrane</keyword>
<dbReference type="EnsemblMetazoa" id="SMAR011198-RA">
    <property type="protein sequence ID" value="SMAR011198-PA"/>
    <property type="gene ID" value="SMAR011198"/>
</dbReference>
<dbReference type="PROSITE" id="PS00086">
    <property type="entry name" value="CYTOCHROME_P450"/>
    <property type="match status" value="1"/>
</dbReference>
<dbReference type="Pfam" id="PF00067">
    <property type="entry name" value="p450"/>
    <property type="match status" value="1"/>
</dbReference>
<evidence type="ECO:0000256" key="2">
    <source>
        <dbReference type="ARBA" id="ARBA00010617"/>
    </source>
</evidence>
<keyword evidence="4 8" id="KW-0560">Oxidoreductase</keyword>
<evidence type="ECO:0000256" key="6">
    <source>
        <dbReference type="ARBA" id="ARBA00023033"/>
    </source>
</evidence>
<keyword evidence="5 7" id="KW-0408">Iron</keyword>
<dbReference type="GO" id="GO:0005506">
    <property type="term" value="F:iron ion binding"/>
    <property type="evidence" value="ECO:0007669"/>
    <property type="project" value="InterPro"/>
</dbReference>
<dbReference type="AlphaFoldDB" id="T1JBP5"/>
<evidence type="ECO:0000256" key="9">
    <source>
        <dbReference type="SAM" id="Phobius"/>
    </source>
</evidence>
<keyword evidence="9" id="KW-0472">Membrane</keyword>
<dbReference type="Gene3D" id="1.10.630.10">
    <property type="entry name" value="Cytochrome P450"/>
    <property type="match status" value="1"/>
</dbReference>
<evidence type="ECO:0000313" key="11">
    <source>
        <dbReference type="Proteomes" id="UP000014500"/>
    </source>
</evidence>
<dbReference type="PANTHER" id="PTHR24300:SF403">
    <property type="entry name" value="CYTOCHROME P450 306A1"/>
    <property type="match status" value="1"/>
</dbReference>
<evidence type="ECO:0000256" key="7">
    <source>
        <dbReference type="PIRSR" id="PIRSR602401-1"/>
    </source>
</evidence>
<dbReference type="GO" id="GO:0008395">
    <property type="term" value="F:steroid hydroxylase activity"/>
    <property type="evidence" value="ECO:0007669"/>
    <property type="project" value="TreeGrafter"/>
</dbReference>
<reference evidence="11" key="1">
    <citation type="submission" date="2011-05" db="EMBL/GenBank/DDBJ databases">
        <authorList>
            <person name="Richards S.R."/>
            <person name="Qu J."/>
            <person name="Jiang H."/>
            <person name="Jhangiani S.N."/>
            <person name="Agravi P."/>
            <person name="Goodspeed R."/>
            <person name="Gross S."/>
            <person name="Mandapat C."/>
            <person name="Jackson L."/>
            <person name="Mathew T."/>
            <person name="Pu L."/>
            <person name="Thornton R."/>
            <person name="Saada N."/>
            <person name="Wilczek-Boney K.B."/>
            <person name="Lee S."/>
            <person name="Kovar C."/>
            <person name="Wu Y."/>
            <person name="Scherer S.E."/>
            <person name="Worley K.C."/>
            <person name="Muzny D.M."/>
            <person name="Gibbs R."/>
        </authorList>
    </citation>
    <scope>NUCLEOTIDE SEQUENCE</scope>
    <source>
        <strain evidence="11">Brora</strain>
    </source>
</reference>
<feature type="transmembrane region" description="Helical" evidence="9">
    <location>
        <begin position="7"/>
        <end position="24"/>
    </location>
</feature>
<dbReference type="PANTHER" id="PTHR24300">
    <property type="entry name" value="CYTOCHROME P450 508A4-RELATED"/>
    <property type="match status" value="1"/>
</dbReference>
<dbReference type="STRING" id="126957.T1JBP5"/>
<evidence type="ECO:0000256" key="5">
    <source>
        <dbReference type="ARBA" id="ARBA00023004"/>
    </source>
</evidence>
<organism evidence="10 11">
    <name type="scientific">Strigamia maritima</name>
    <name type="common">European centipede</name>
    <name type="synonym">Geophilus maritimus</name>
    <dbReference type="NCBI Taxonomy" id="126957"/>
    <lineage>
        <taxon>Eukaryota</taxon>
        <taxon>Metazoa</taxon>
        <taxon>Ecdysozoa</taxon>
        <taxon>Arthropoda</taxon>
        <taxon>Myriapoda</taxon>
        <taxon>Chilopoda</taxon>
        <taxon>Pleurostigmophora</taxon>
        <taxon>Geophilomorpha</taxon>
        <taxon>Linotaeniidae</taxon>
        <taxon>Strigamia</taxon>
    </lineage>
</organism>
<dbReference type="Proteomes" id="UP000014500">
    <property type="component" value="Unassembled WGS sequence"/>
</dbReference>
<dbReference type="GO" id="GO:0006805">
    <property type="term" value="P:xenobiotic metabolic process"/>
    <property type="evidence" value="ECO:0007669"/>
    <property type="project" value="TreeGrafter"/>
</dbReference>
<dbReference type="GO" id="GO:0016712">
    <property type="term" value="F:oxidoreductase activity, acting on paired donors, with incorporation or reduction of molecular oxygen, reduced flavin or flavoprotein as one donor, and incorporation of one atom of oxygen"/>
    <property type="evidence" value="ECO:0007669"/>
    <property type="project" value="TreeGrafter"/>
</dbReference>
<evidence type="ECO:0000256" key="8">
    <source>
        <dbReference type="RuleBase" id="RU000461"/>
    </source>
</evidence>